<organism evidence="2 3">
    <name type="scientific">Limosilactobacillus fermentum NB-22</name>
    <dbReference type="NCBI Taxonomy" id="1408443"/>
    <lineage>
        <taxon>Bacteria</taxon>
        <taxon>Bacillati</taxon>
        <taxon>Bacillota</taxon>
        <taxon>Bacilli</taxon>
        <taxon>Lactobacillales</taxon>
        <taxon>Lactobacillaceae</taxon>
        <taxon>Limosilactobacillus</taxon>
    </lineage>
</organism>
<dbReference type="InterPro" id="IPR006660">
    <property type="entry name" value="Arsenate_reductase-like"/>
</dbReference>
<name>A0A829LTC7_LIMFE</name>
<reference evidence="2 3" key="2">
    <citation type="journal article" date="2015" name="Genome Announc.">
        <title>Draft Genome Sequence of Lactobacillus fermentum NB-22.</title>
        <authorList>
            <person name="Chaplin A.V."/>
            <person name="Shkoporov A.N."/>
            <person name="Efimov B.A."/>
            <person name="Pikina A.P."/>
            <person name="Borisova O.Y."/>
            <person name="Gladko I.A."/>
            <person name="Postnikova E.A."/>
            <person name="Lordkipanidze A.E."/>
            <person name="Kafarskaia L.I."/>
        </authorList>
    </citation>
    <scope>NUCLEOTIDE SEQUENCE [LARGE SCALE GENOMIC DNA]</scope>
    <source>
        <strain evidence="2 3">NB-22</strain>
    </source>
</reference>
<dbReference type="InterPro" id="IPR036249">
    <property type="entry name" value="Thioredoxin-like_sf"/>
</dbReference>
<gene>
    <name evidence="2" type="ORF">NB22_07690</name>
</gene>
<comment type="caution">
    <text evidence="2">The sequence shown here is derived from an EMBL/GenBank/DDBJ whole genome shotgun (WGS) entry which is preliminary data.</text>
</comment>
<dbReference type="AlphaFoldDB" id="A0A829LTC7"/>
<accession>A0A829LTC7</accession>
<dbReference type="SUPFAM" id="SSF52833">
    <property type="entry name" value="Thioredoxin-like"/>
    <property type="match status" value="1"/>
</dbReference>
<dbReference type="EMBL" id="AYHA01000134">
    <property type="protein sequence ID" value="ESS00925.1"/>
    <property type="molecule type" value="Genomic_DNA"/>
</dbReference>
<evidence type="ECO:0000313" key="3">
    <source>
        <dbReference type="Proteomes" id="UP000018412"/>
    </source>
</evidence>
<dbReference type="Pfam" id="PF03960">
    <property type="entry name" value="ArsC"/>
    <property type="match status" value="1"/>
</dbReference>
<dbReference type="Gene3D" id="3.40.30.10">
    <property type="entry name" value="Glutaredoxin"/>
    <property type="match status" value="1"/>
</dbReference>
<dbReference type="PROSITE" id="PS51353">
    <property type="entry name" value="ARSC"/>
    <property type="match status" value="1"/>
</dbReference>
<comment type="similarity">
    <text evidence="1">Belongs to the ArsC family.</text>
</comment>
<evidence type="ECO:0000313" key="2">
    <source>
        <dbReference type="EMBL" id="ESS00925.1"/>
    </source>
</evidence>
<sequence>MSAKEFINYQSISVSNQGKLLKCLKAYMSKSLQRSDSMVNLFFHTNDPSKRKAVQWLTQHGITVSQRNIEKEPLTTPEILDLLALSTDGTDDLISKRSHDTKALQMDARNLTINQLAQAIEKSPHILRNPIIFNDHKMVTGFDQEKMGVFISKHQRRLELNRLLANLKKGTPQVQTELI</sequence>
<protein>
    <submittedName>
        <fullName evidence="2">ArsC family transcriptional regulator</fullName>
    </submittedName>
</protein>
<dbReference type="PANTHER" id="PTHR30041:SF7">
    <property type="entry name" value="GLOBAL TRANSCRIPTIONAL REGULATOR SPX"/>
    <property type="match status" value="1"/>
</dbReference>
<dbReference type="Proteomes" id="UP000018412">
    <property type="component" value="Unassembled WGS sequence"/>
</dbReference>
<dbReference type="PANTHER" id="PTHR30041">
    <property type="entry name" value="ARSENATE REDUCTASE"/>
    <property type="match status" value="1"/>
</dbReference>
<evidence type="ECO:0000256" key="1">
    <source>
        <dbReference type="PROSITE-ProRule" id="PRU01282"/>
    </source>
</evidence>
<proteinExistence type="inferred from homology"/>
<reference evidence="3" key="1">
    <citation type="submission" date="2013-10" db="EMBL/GenBank/DDBJ databases">
        <title>Draft genome sequence of Lactobacillus fermentum NB-22.</title>
        <authorList>
            <person name="Chaplin A.V."/>
            <person name="Shkoporov A.N."/>
            <person name="Khokhlova E.V."/>
            <person name="Efimov B.A."/>
            <person name="Kafarskaia L.I."/>
        </authorList>
    </citation>
    <scope>NUCLEOTIDE SEQUENCE [LARGE SCALE GENOMIC DNA]</scope>
    <source>
        <strain evidence="3">NB-22</strain>
    </source>
</reference>